<feature type="domain" description="AMP-dependent synthetase/ligase" evidence="3">
    <location>
        <begin position="16"/>
        <end position="384"/>
    </location>
</feature>
<dbReference type="Gene3D" id="3.40.50.12780">
    <property type="entry name" value="N-terminal domain of ligase-like"/>
    <property type="match status" value="1"/>
</dbReference>
<proteinExistence type="inferred from homology"/>
<gene>
    <name evidence="5" type="ORF">EDM59_06210</name>
</gene>
<dbReference type="Gene3D" id="3.30.300.30">
    <property type="match status" value="1"/>
</dbReference>
<dbReference type="InterPro" id="IPR045851">
    <property type="entry name" value="AMP-bd_C_sf"/>
</dbReference>
<keyword evidence="6" id="KW-1185">Reference proteome</keyword>
<dbReference type="Pfam" id="PF13193">
    <property type="entry name" value="AMP-binding_C"/>
    <property type="match status" value="1"/>
</dbReference>
<dbReference type="InterPro" id="IPR020845">
    <property type="entry name" value="AMP-binding_CS"/>
</dbReference>
<comment type="similarity">
    <text evidence="1">Belongs to the ATP-dependent AMP-binding enzyme family.</text>
</comment>
<dbReference type="InterPro" id="IPR042099">
    <property type="entry name" value="ANL_N_sf"/>
</dbReference>
<name>A0A3M8DMA4_9BACL</name>
<dbReference type="FunFam" id="3.30.300.30:FF:000008">
    <property type="entry name" value="2,3-dihydroxybenzoate-AMP ligase"/>
    <property type="match status" value="1"/>
</dbReference>
<keyword evidence="2 5" id="KW-0436">Ligase</keyword>
<feature type="domain" description="AMP-binding enzyme C-terminal" evidence="4">
    <location>
        <begin position="434"/>
        <end position="510"/>
    </location>
</feature>
<evidence type="ECO:0000313" key="5">
    <source>
        <dbReference type="EMBL" id="RNB88699.1"/>
    </source>
</evidence>
<reference evidence="5 6" key="1">
    <citation type="submission" date="2018-10" db="EMBL/GenBank/DDBJ databases">
        <title>Phylogenomics of Brevibacillus.</title>
        <authorList>
            <person name="Dunlap C."/>
        </authorList>
    </citation>
    <scope>NUCLEOTIDE SEQUENCE [LARGE SCALE GENOMIC DNA]</scope>
    <source>
        <strain evidence="5 6">JCM 15774</strain>
    </source>
</reference>
<dbReference type="EMBL" id="RHHU01000003">
    <property type="protein sequence ID" value="RNB88699.1"/>
    <property type="molecule type" value="Genomic_DNA"/>
</dbReference>
<dbReference type="GO" id="GO:0006631">
    <property type="term" value="P:fatty acid metabolic process"/>
    <property type="evidence" value="ECO:0007669"/>
    <property type="project" value="TreeGrafter"/>
</dbReference>
<evidence type="ECO:0000313" key="6">
    <source>
        <dbReference type="Proteomes" id="UP000269573"/>
    </source>
</evidence>
<dbReference type="AlphaFoldDB" id="A0A3M8DMA4"/>
<comment type="caution">
    <text evidence="5">The sequence shown here is derived from an EMBL/GenBank/DDBJ whole genome shotgun (WGS) entry which is preliminary data.</text>
</comment>
<evidence type="ECO:0000256" key="2">
    <source>
        <dbReference type="ARBA" id="ARBA00022598"/>
    </source>
</evidence>
<organism evidence="5 6">
    <name type="scientific">Brevibacillus nitrificans</name>
    <dbReference type="NCBI Taxonomy" id="651560"/>
    <lineage>
        <taxon>Bacteria</taxon>
        <taxon>Bacillati</taxon>
        <taxon>Bacillota</taxon>
        <taxon>Bacilli</taxon>
        <taxon>Bacillales</taxon>
        <taxon>Paenibacillaceae</taxon>
        <taxon>Brevibacillus</taxon>
    </lineage>
</organism>
<evidence type="ECO:0000259" key="3">
    <source>
        <dbReference type="Pfam" id="PF00501"/>
    </source>
</evidence>
<dbReference type="SUPFAM" id="SSF56801">
    <property type="entry name" value="Acetyl-CoA synthetase-like"/>
    <property type="match status" value="1"/>
</dbReference>
<dbReference type="PANTHER" id="PTHR43201">
    <property type="entry name" value="ACYL-COA SYNTHETASE"/>
    <property type="match status" value="1"/>
</dbReference>
<evidence type="ECO:0000259" key="4">
    <source>
        <dbReference type="Pfam" id="PF13193"/>
    </source>
</evidence>
<dbReference type="GO" id="GO:0031956">
    <property type="term" value="F:medium-chain fatty acid-CoA ligase activity"/>
    <property type="evidence" value="ECO:0007669"/>
    <property type="project" value="TreeGrafter"/>
</dbReference>
<dbReference type="InterPro" id="IPR000873">
    <property type="entry name" value="AMP-dep_synth/lig_dom"/>
</dbReference>
<dbReference type="PROSITE" id="PS00455">
    <property type="entry name" value="AMP_BINDING"/>
    <property type="match status" value="1"/>
</dbReference>
<protein>
    <submittedName>
        <fullName evidence="5">Long-chain fatty acid--CoA ligase</fullName>
    </submittedName>
</protein>
<accession>A0A3M8DMA4</accession>
<dbReference type="Proteomes" id="UP000269573">
    <property type="component" value="Unassembled WGS sequence"/>
</dbReference>
<dbReference type="Pfam" id="PF00501">
    <property type="entry name" value="AMP-binding"/>
    <property type="match status" value="1"/>
</dbReference>
<dbReference type="InterPro" id="IPR025110">
    <property type="entry name" value="AMP-bd_C"/>
</dbReference>
<dbReference type="PANTHER" id="PTHR43201:SF5">
    <property type="entry name" value="MEDIUM-CHAIN ACYL-COA LIGASE ACSF2, MITOCHONDRIAL"/>
    <property type="match status" value="1"/>
</dbReference>
<evidence type="ECO:0000256" key="1">
    <source>
        <dbReference type="ARBA" id="ARBA00006432"/>
    </source>
</evidence>
<sequence>MLPESEEDEMNLASYLERSVRENPQQVAIRMDEQEITYEQFDQRARALAAYFRQNGFAKGDKVGIYLANCPDYLILFYAAWMLGGVAVPINYRFRQDELAFVIADAEIKWLALTREDLEKLQDILTEHEHIRLLLAGELEEGNRHTCLSEIYKTNAEQKVSVLPCRDSEDAMLMYTSGTTGKPKGVRQTHRTNSASIEMVVDAWKLTSRDHILATLPMFHVGGLQCTTLPTLFTGGTVTLLSRWSPKNWISQSRELQPTWSGLISTMLIDVVNFFKANPQEQRQMDHYRLCFFGGSPTPRVICEYFEEVVGVNLLEIYGQTELSGLMITYQAGERRIPGSMGKPMAQVVETKIVSADGERMIAPGDEEAGVMYLRGDVVTPGYWKRDELNRERFEDGWLKTGDIVRWDENGYLYYTDRFDDLIITGGENVYPKEVENILAEHPAVAEVAVIGTPHERWVEQVTAIIVPREANVAIADIEAFCMQHRGLAGYKRPRKVIFVSELPKTGSGKINKSILKQQYRMQQSTNETIDGNIV</sequence>